<dbReference type="AlphaFoldDB" id="A0AAE6ZVJ9"/>
<feature type="compositionally biased region" description="Acidic residues" evidence="1">
    <location>
        <begin position="8"/>
        <end position="20"/>
    </location>
</feature>
<dbReference type="RefSeq" id="WP_168758112.1">
    <property type="nucleotide sequence ID" value="NZ_CP051487.1"/>
</dbReference>
<reference evidence="2 3" key="1">
    <citation type="submission" date="2020-04" db="EMBL/GenBank/DDBJ databases">
        <authorList>
            <person name="Yao Y."/>
            <person name="He Z."/>
        </authorList>
    </citation>
    <scope>NUCLEOTIDE SEQUENCE [LARGE SCALE GENOMIC DNA]</scope>
    <source>
        <strain evidence="2 3">CY-1</strain>
    </source>
</reference>
<accession>A0AAE6ZVJ9</accession>
<evidence type="ECO:0000313" key="3">
    <source>
        <dbReference type="Proteomes" id="UP000501367"/>
    </source>
</evidence>
<gene>
    <name evidence="2" type="ORF">HGP31_15340</name>
</gene>
<organism evidence="2 3">
    <name type="scientific">Pseudomonas umsongensis</name>
    <dbReference type="NCBI Taxonomy" id="198618"/>
    <lineage>
        <taxon>Bacteria</taxon>
        <taxon>Pseudomonadati</taxon>
        <taxon>Pseudomonadota</taxon>
        <taxon>Gammaproteobacteria</taxon>
        <taxon>Pseudomonadales</taxon>
        <taxon>Pseudomonadaceae</taxon>
        <taxon>Pseudomonas</taxon>
    </lineage>
</organism>
<dbReference type="KEGG" id="pum:HGP31_15340"/>
<dbReference type="GeneID" id="72194970"/>
<sequence>MPTYIVIPDDEDDEDEDDDRPDLFEPALGPAPEQYDLFSEPEVGVRGAVERKTNVRRY</sequence>
<name>A0AAE6ZVJ9_9PSED</name>
<evidence type="ECO:0000256" key="1">
    <source>
        <dbReference type="SAM" id="MobiDB-lite"/>
    </source>
</evidence>
<dbReference type="Proteomes" id="UP000501367">
    <property type="component" value="Chromosome"/>
</dbReference>
<protein>
    <submittedName>
        <fullName evidence="2">Uncharacterized protein</fullName>
    </submittedName>
</protein>
<evidence type="ECO:0000313" key="2">
    <source>
        <dbReference type="EMBL" id="QJC79623.1"/>
    </source>
</evidence>
<proteinExistence type="predicted"/>
<feature type="region of interest" description="Disordered" evidence="1">
    <location>
        <begin position="1"/>
        <end position="35"/>
    </location>
</feature>
<dbReference type="EMBL" id="CP051487">
    <property type="protein sequence ID" value="QJC79623.1"/>
    <property type="molecule type" value="Genomic_DNA"/>
</dbReference>